<dbReference type="AlphaFoldDB" id="A0A3D9CE99"/>
<evidence type="ECO:0008006" key="3">
    <source>
        <dbReference type="Google" id="ProtNLM"/>
    </source>
</evidence>
<evidence type="ECO:0000313" key="1">
    <source>
        <dbReference type="EMBL" id="REC64099.1"/>
    </source>
</evidence>
<comment type="caution">
    <text evidence="1">The sequence shown here is derived from an EMBL/GenBank/DDBJ whole genome shotgun (WGS) entry which is preliminary data.</text>
</comment>
<sequence>MITKDLITTEQKQNICTAMLGGREKFRGSDLAYAKSLGIDLNIYQSLQDGKTEDIMSFGQWLNIGSKFQVAKKDYEMKLVKTEVYYALEDNFNFCQATRTSMILVDDCGIGKTRCAMDIISKMKNAFYVDCSQSHTKIRFVKQLAASLGCDTTGKYYDILETVKYALNIIENPFVCVDEFGDLEYNAYLELKGIMNATKHNCTWYAMGADGLRTKITKGINNHKVGFAEIFSRLSDDFVTLVPKNPEERKEFYLKLFGDVAYVNLKNKKEVNDVVKKCMVKVANPFEKEQKGQKIGRIKSLRYLETLLKVRE</sequence>
<name>A0A3D9CE99_9FLAO</name>
<keyword evidence="2" id="KW-1185">Reference proteome</keyword>
<dbReference type="RefSeq" id="WP_115967978.1">
    <property type="nucleotide sequence ID" value="NZ_QNVT01000001.1"/>
</dbReference>
<dbReference type="EMBL" id="QNVT01000001">
    <property type="protein sequence ID" value="REC64099.1"/>
    <property type="molecule type" value="Genomic_DNA"/>
</dbReference>
<dbReference type="Gene3D" id="3.40.50.300">
    <property type="entry name" value="P-loop containing nucleotide triphosphate hydrolases"/>
    <property type="match status" value="1"/>
</dbReference>
<organism evidence="1 2">
    <name type="scientific">Chryseobacterium pennae</name>
    <dbReference type="NCBI Taxonomy" id="2258962"/>
    <lineage>
        <taxon>Bacteria</taxon>
        <taxon>Pseudomonadati</taxon>
        <taxon>Bacteroidota</taxon>
        <taxon>Flavobacteriia</taxon>
        <taxon>Flavobacteriales</taxon>
        <taxon>Weeksellaceae</taxon>
        <taxon>Chryseobacterium group</taxon>
        <taxon>Chryseobacterium</taxon>
    </lineage>
</organism>
<reference evidence="2" key="1">
    <citation type="submission" date="2018-06" db="EMBL/GenBank/DDBJ databases">
        <authorList>
            <person name="Lum Nde A."/>
            <person name="Hugo C."/>
        </authorList>
    </citation>
    <scope>NUCLEOTIDE SEQUENCE [LARGE SCALE GENOMIC DNA]</scope>
    <source>
        <strain evidence="2">1_F178</strain>
    </source>
</reference>
<protein>
    <recommendedName>
        <fullName evidence="3">AAA+ ATPase domain-containing protein</fullName>
    </recommendedName>
</protein>
<dbReference type="InterPro" id="IPR027417">
    <property type="entry name" value="P-loop_NTPase"/>
</dbReference>
<accession>A0A3D9CE99</accession>
<proteinExistence type="predicted"/>
<evidence type="ECO:0000313" key="2">
    <source>
        <dbReference type="Proteomes" id="UP000256686"/>
    </source>
</evidence>
<dbReference type="Proteomes" id="UP000256686">
    <property type="component" value="Unassembled WGS sequence"/>
</dbReference>
<gene>
    <name evidence="1" type="ORF">DRF65_00545</name>
</gene>